<dbReference type="Pfam" id="PF11805">
    <property type="entry name" value="DUF3326"/>
    <property type="match status" value="1"/>
</dbReference>
<dbReference type="EMBL" id="AMZH03008464">
    <property type="protein sequence ID" value="RRT58898.1"/>
    <property type="molecule type" value="Genomic_DNA"/>
</dbReference>
<comment type="caution">
    <text evidence="1">The sequence shown here is derived from an EMBL/GenBank/DDBJ whole genome shotgun (WGS) entry which is preliminary data.</text>
</comment>
<sequence>MKGIDTLAGVEAVISHLVVKEFQIPCAHAPALLPDSLSSSVSPRSAAEEIDIDFLNTLQPLIIAVGENETVLKDTPEKVGIRAVRILHP</sequence>
<evidence type="ECO:0000313" key="2">
    <source>
        <dbReference type="Proteomes" id="UP000287651"/>
    </source>
</evidence>
<dbReference type="PANTHER" id="PTHR36891">
    <property type="entry name" value="OS01G0127400 PROTEIN"/>
    <property type="match status" value="1"/>
</dbReference>
<evidence type="ECO:0000313" key="1">
    <source>
        <dbReference type="EMBL" id="RRT58898.1"/>
    </source>
</evidence>
<dbReference type="PANTHER" id="PTHR36891:SF1">
    <property type="entry name" value="OS01G0127400 PROTEIN"/>
    <property type="match status" value="1"/>
</dbReference>
<name>A0A426Z4K7_ENSVE</name>
<gene>
    <name evidence="1" type="ORF">B296_00039374</name>
</gene>
<dbReference type="InterPro" id="IPR021763">
    <property type="entry name" value="DUF3326"/>
</dbReference>
<proteinExistence type="predicted"/>
<reference evidence="1 2" key="1">
    <citation type="journal article" date="2014" name="Agronomy (Basel)">
        <title>A Draft Genome Sequence for Ensete ventricosum, the Drought-Tolerant Tree Against Hunger.</title>
        <authorList>
            <person name="Harrison J."/>
            <person name="Moore K.A."/>
            <person name="Paszkiewicz K."/>
            <person name="Jones T."/>
            <person name="Grant M."/>
            <person name="Ambacheew D."/>
            <person name="Muzemil S."/>
            <person name="Studholme D.J."/>
        </authorList>
    </citation>
    <scope>NUCLEOTIDE SEQUENCE [LARGE SCALE GENOMIC DNA]</scope>
</reference>
<accession>A0A426Z4K7</accession>
<protein>
    <submittedName>
        <fullName evidence="1">Uncharacterized protein</fullName>
    </submittedName>
</protein>
<dbReference type="AlphaFoldDB" id="A0A426Z4K7"/>
<dbReference type="Proteomes" id="UP000287651">
    <property type="component" value="Unassembled WGS sequence"/>
</dbReference>
<organism evidence="1 2">
    <name type="scientific">Ensete ventricosum</name>
    <name type="common">Abyssinian banana</name>
    <name type="synonym">Musa ensete</name>
    <dbReference type="NCBI Taxonomy" id="4639"/>
    <lineage>
        <taxon>Eukaryota</taxon>
        <taxon>Viridiplantae</taxon>
        <taxon>Streptophyta</taxon>
        <taxon>Embryophyta</taxon>
        <taxon>Tracheophyta</taxon>
        <taxon>Spermatophyta</taxon>
        <taxon>Magnoliopsida</taxon>
        <taxon>Liliopsida</taxon>
        <taxon>Zingiberales</taxon>
        <taxon>Musaceae</taxon>
        <taxon>Ensete</taxon>
    </lineage>
</organism>